<evidence type="ECO:0000256" key="4">
    <source>
        <dbReference type="ARBA" id="ARBA00022801"/>
    </source>
</evidence>
<dbReference type="PANTHER" id="PTHR11717:SF7">
    <property type="entry name" value="LOW MOLECULAR WEIGHT PHOSPHOTYROSINE PROTEIN PHOSPHATASE"/>
    <property type="match status" value="1"/>
</dbReference>
<evidence type="ECO:0000256" key="6">
    <source>
        <dbReference type="RuleBase" id="RU368115"/>
    </source>
</evidence>
<sequence>MRPLNFLQPAWRATIVLNAGIGSMAATGKRSVLFVCLGNICRSPMAEAVFAHTVKEHGYADEWTIDSCGTADYHIGKQPDKRGIAYLKSQNIPVNHRCREITQEDFTKFEYIFGMDNSNMQNINRVKPKNSTAKVELFGSYDPKGQLIIEDPYYGGDEGFEEVFEQVTRCSEGFLKKIYGKP</sequence>
<dbReference type="Proteomes" id="UP000694865">
    <property type="component" value="Unplaced"/>
</dbReference>
<keyword evidence="4 6" id="KW-0378">Hydrolase</keyword>
<dbReference type="PRINTS" id="PR00719">
    <property type="entry name" value="LMWPTPASE"/>
</dbReference>
<dbReference type="EC" id="3.1.3.2" evidence="6"/>
<dbReference type="PANTHER" id="PTHR11717">
    <property type="entry name" value="LOW MOLECULAR WEIGHT PROTEIN TYROSINE PHOSPHATASE"/>
    <property type="match status" value="1"/>
</dbReference>
<name>A0ABM0MF27_SACKO</name>
<comment type="catalytic activity">
    <reaction evidence="6">
        <text>a phosphate monoester + H2O = an alcohol + phosphate</text>
        <dbReference type="Rhea" id="RHEA:15017"/>
        <dbReference type="ChEBI" id="CHEBI:15377"/>
        <dbReference type="ChEBI" id="CHEBI:30879"/>
        <dbReference type="ChEBI" id="CHEBI:43474"/>
        <dbReference type="ChEBI" id="CHEBI:67140"/>
        <dbReference type="EC" id="3.1.3.2"/>
    </reaction>
</comment>
<keyword evidence="8" id="KW-1185">Reference proteome</keyword>
<gene>
    <name evidence="9" type="primary">LOC100372581</name>
</gene>
<comment type="subcellular location">
    <subcellularLocation>
        <location evidence="1 6">Cytoplasm</location>
    </subcellularLocation>
</comment>
<proteinExistence type="inferred from homology"/>
<dbReference type="CDD" id="cd16343">
    <property type="entry name" value="LMWPTP"/>
    <property type="match status" value="1"/>
</dbReference>
<comment type="similarity">
    <text evidence="2 6">Belongs to the low molecular weight phosphotyrosine protein phosphatase family.</text>
</comment>
<dbReference type="Pfam" id="PF01451">
    <property type="entry name" value="LMWPc"/>
    <property type="match status" value="1"/>
</dbReference>
<evidence type="ECO:0000256" key="1">
    <source>
        <dbReference type="ARBA" id="ARBA00004496"/>
    </source>
</evidence>
<dbReference type="InterPro" id="IPR036196">
    <property type="entry name" value="Ptyr_pPase_sf"/>
</dbReference>
<evidence type="ECO:0000313" key="9">
    <source>
        <dbReference type="RefSeq" id="XP_006818618.1"/>
    </source>
</evidence>
<keyword evidence="5 6" id="KW-0904">Protein phosphatase</keyword>
<dbReference type="InterPro" id="IPR050438">
    <property type="entry name" value="LMW_PTPase"/>
</dbReference>
<dbReference type="SMART" id="SM00226">
    <property type="entry name" value="LMWPc"/>
    <property type="match status" value="1"/>
</dbReference>
<accession>A0ABM0MF27</accession>
<evidence type="ECO:0000256" key="2">
    <source>
        <dbReference type="ARBA" id="ARBA00011063"/>
    </source>
</evidence>
<evidence type="ECO:0000256" key="3">
    <source>
        <dbReference type="ARBA" id="ARBA00022490"/>
    </source>
</evidence>
<dbReference type="RefSeq" id="XP_006818618.1">
    <property type="nucleotide sequence ID" value="XM_006818555.1"/>
</dbReference>
<dbReference type="SUPFAM" id="SSF52788">
    <property type="entry name" value="Phosphotyrosine protein phosphatases I"/>
    <property type="match status" value="1"/>
</dbReference>
<comment type="catalytic activity">
    <reaction evidence="6">
        <text>O-phospho-L-tyrosyl-[protein] + H2O = L-tyrosyl-[protein] + phosphate</text>
        <dbReference type="Rhea" id="RHEA:10684"/>
        <dbReference type="Rhea" id="RHEA-COMP:10136"/>
        <dbReference type="Rhea" id="RHEA-COMP:20101"/>
        <dbReference type="ChEBI" id="CHEBI:15377"/>
        <dbReference type="ChEBI" id="CHEBI:43474"/>
        <dbReference type="ChEBI" id="CHEBI:46858"/>
        <dbReference type="ChEBI" id="CHEBI:61978"/>
        <dbReference type="EC" id="3.1.3.48"/>
    </reaction>
</comment>
<comment type="function">
    <text evidence="6">Acts on tyrosine phosphorylated proteins, low-MW aryl phosphates and natural and synthetic acyl phosphates.</text>
</comment>
<dbReference type="GeneID" id="100372581"/>
<dbReference type="PRINTS" id="PR00720">
    <property type="entry name" value="MAMMALPTPASE"/>
</dbReference>
<protein>
    <recommendedName>
        <fullName evidence="6">Low molecular weight phosphotyrosine protein phosphatase</fullName>
        <shortName evidence="6">LMW-PTP</shortName>
        <shortName evidence="6">LMW-PTPase</shortName>
        <ecNumber evidence="6">3.1.3.2</ecNumber>
        <ecNumber evidence="6">3.1.3.48</ecNumber>
    </recommendedName>
    <alternativeName>
        <fullName evidence="6">Low molecular weight cytosolic acid phosphatase</fullName>
    </alternativeName>
</protein>
<reference evidence="9" key="1">
    <citation type="submission" date="2025-08" db="UniProtKB">
        <authorList>
            <consortium name="RefSeq"/>
        </authorList>
    </citation>
    <scope>IDENTIFICATION</scope>
    <source>
        <tissue evidence="9">Testes</tissue>
    </source>
</reference>
<dbReference type="InterPro" id="IPR002115">
    <property type="entry name" value="Tyr_Pase_low_mol_wt_mml"/>
</dbReference>
<evidence type="ECO:0000259" key="7">
    <source>
        <dbReference type="SMART" id="SM00226"/>
    </source>
</evidence>
<feature type="domain" description="Phosphotyrosine protein phosphatase I" evidence="7">
    <location>
        <begin position="30"/>
        <end position="177"/>
    </location>
</feature>
<dbReference type="Gene3D" id="3.40.50.2300">
    <property type="match status" value="1"/>
</dbReference>
<dbReference type="EC" id="3.1.3.48" evidence="6"/>
<evidence type="ECO:0000256" key="5">
    <source>
        <dbReference type="ARBA" id="ARBA00022912"/>
    </source>
</evidence>
<keyword evidence="3 6" id="KW-0963">Cytoplasm</keyword>
<dbReference type="InterPro" id="IPR023485">
    <property type="entry name" value="Ptyr_pPase"/>
</dbReference>
<dbReference type="InterPro" id="IPR017867">
    <property type="entry name" value="Tyr_phospatase_low_mol_wt"/>
</dbReference>
<evidence type="ECO:0000313" key="8">
    <source>
        <dbReference type="Proteomes" id="UP000694865"/>
    </source>
</evidence>
<organism evidence="8 9">
    <name type="scientific">Saccoglossus kowalevskii</name>
    <name type="common">Acorn worm</name>
    <dbReference type="NCBI Taxonomy" id="10224"/>
    <lineage>
        <taxon>Eukaryota</taxon>
        <taxon>Metazoa</taxon>
        <taxon>Hemichordata</taxon>
        <taxon>Enteropneusta</taxon>
        <taxon>Harrimaniidae</taxon>
        <taxon>Saccoglossus</taxon>
    </lineage>
</organism>